<gene>
    <name evidence="2" type="ORF">GSF22_33215</name>
</gene>
<dbReference type="EMBL" id="WVUH01000613">
    <property type="protein sequence ID" value="MBO4210818.1"/>
    <property type="molecule type" value="Genomic_DNA"/>
</dbReference>
<name>A0ABS3W224_MICEH</name>
<dbReference type="RefSeq" id="WP_208817878.1">
    <property type="nucleotide sequence ID" value="NZ_WVUH01000613.1"/>
</dbReference>
<protein>
    <recommendedName>
        <fullName evidence="4">Transposase</fullName>
    </recommendedName>
</protein>
<proteinExistence type="predicted"/>
<dbReference type="Proteomes" id="UP000823521">
    <property type="component" value="Unassembled WGS sequence"/>
</dbReference>
<comment type="caution">
    <text evidence="2">The sequence shown here is derived from an EMBL/GenBank/DDBJ whole genome shotgun (WGS) entry which is preliminary data.</text>
</comment>
<accession>A0ABS3W224</accession>
<evidence type="ECO:0000313" key="3">
    <source>
        <dbReference type="Proteomes" id="UP000823521"/>
    </source>
</evidence>
<organism evidence="2 3">
    <name type="scientific">Micromonospora echinofusca</name>
    <dbReference type="NCBI Taxonomy" id="47858"/>
    <lineage>
        <taxon>Bacteria</taxon>
        <taxon>Bacillati</taxon>
        <taxon>Actinomycetota</taxon>
        <taxon>Actinomycetes</taxon>
        <taxon>Micromonosporales</taxon>
        <taxon>Micromonosporaceae</taxon>
        <taxon>Micromonospora</taxon>
    </lineage>
</organism>
<sequence length="89" mass="9735">MTSEGPRADRPRRRRSFTPAEKLRLLAGYEQAVAEGDGNGYLRRNGLYSSLMSEWRRARDAGLLEGKKPGQSVGARVGSRPRSPGFAGS</sequence>
<evidence type="ECO:0000256" key="1">
    <source>
        <dbReference type="SAM" id="MobiDB-lite"/>
    </source>
</evidence>
<evidence type="ECO:0008006" key="4">
    <source>
        <dbReference type="Google" id="ProtNLM"/>
    </source>
</evidence>
<feature type="region of interest" description="Disordered" evidence="1">
    <location>
        <begin position="63"/>
        <end position="89"/>
    </location>
</feature>
<evidence type="ECO:0000313" key="2">
    <source>
        <dbReference type="EMBL" id="MBO4210818.1"/>
    </source>
</evidence>
<keyword evidence="3" id="KW-1185">Reference proteome</keyword>
<reference evidence="2 3" key="1">
    <citation type="submission" date="2019-12" db="EMBL/GenBank/DDBJ databases">
        <title>Whole genome sequencing of endophytic Actinobacterium Micromonospora sp. MPMI6T.</title>
        <authorList>
            <person name="Evv R."/>
            <person name="Podile A.R."/>
        </authorList>
    </citation>
    <scope>NUCLEOTIDE SEQUENCE [LARGE SCALE GENOMIC DNA]</scope>
    <source>
        <strain evidence="2 3">MPMI6</strain>
    </source>
</reference>